<name>A0AAV7YPJ8_9EUKA</name>
<dbReference type="AlphaFoldDB" id="A0AAV7YPJ8"/>
<dbReference type="EMBL" id="JANTQA010000057">
    <property type="protein sequence ID" value="KAJ3429573.1"/>
    <property type="molecule type" value="Genomic_DNA"/>
</dbReference>
<proteinExistence type="predicted"/>
<reference evidence="3" key="1">
    <citation type="submission" date="2022-08" db="EMBL/GenBank/DDBJ databases">
        <title>Novel sulphate-reducing endosymbionts in the free-living metamonad Anaeramoeba.</title>
        <authorList>
            <person name="Jerlstrom-Hultqvist J."/>
            <person name="Cepicka I."/>
            <person name="Gallot-Lavallee L."/>
            <person name="Salas-Leiva D."/>
            <person name="Curtis B.A."/>
            <person name="Zahonova K."/>
            <person name="Pipaliya S."/>
            <person name="Dacks J."/>
            <person name="Roger A.J."/>
        </authorList>
    </citation>
    <scope>NUCLEOTIDE SEQUENCE</scope>
    <source>
        <strain evidence="3">Busselton2</strain>
    </source>
</reference>
<dbReference type="Proteomes" id="UP001146793">
    <property type="component" value="Unassembled WGS sequence"/>
</dbReference>
<gene>
    <name evidence="3" type="ORF">M0812_24929</name>
</gene>
<feature type="coiled-coil region" evidence="1">
    <location>
        <begin position="220"/>
        <end position="247"/>
    </location>
</feature>
<organism evidence="3 4">
    <name type="scientific">Anaeramoeba flamelloides</name>
    <dbReference type="NCBI Taxonomy" id="1746091"/>
    <lineage>
        <taxon>Eukaryota</taxon>
        <taxon>Metamonada</taxon>
        <taxon>Anaeramoebidae</taxon>
        <taxon>Anaeramoeba</taxon>
    </lineage>
</organism>
<protein>
    <submittedName>
        <fullName evidence="3">Uncharacterized protein</fullName>
    </submittedName>
</protein>
<comment type="caution">
    <text evidence="3">The sequence shown here is derived from an EMBL/GenBank/DDBJ whole genome shotgun (WGS) entry which is preliminary data.</text>
</comment>
<evidence type="ECO:0000256" key="2">
    <source>
        <dbReference type="SAM" id="MobiDB-lite"/>
    </source>
</evidence>
<evidence type="ECO:0000313" key="4">
    <source>
        <dbReference type="Proteomes" id="UP001146793"/>
    </source>
</evidence>
<keyword evidence="1" id="KW-0175">Coiled coil</keyword>
<feature type="region of interest" description="Disordered" evidence="2">
    <location>
        <begin position="16"/>
        <end position="43"/>
    </location>
</feature>
<evidence type="ECO:0000256" key="1">
    <source>
        <dbReference type="SAM" id="Coils"/>
    </source>
</evidence>
<evidence type="ECO:0000313" key="3">
    <source>
        <dbReference type="EMBL" id="KAJ3429573.1"/>
    </source>
</evidence>
<feature type="compositionally biased region" description="Basic and acidic residues" evidence="2">
    <location>
        <begin position="27"/>
        <end position="38"/>
    </location>
</feature>
<sequence length="458" mass="55384">MNIIFMKMNMIKGQKKTKKKKTNINNDTRENNENKNEITLDNDNFNESNKYNNDIKEINNNNKNKLSNNFNLYKNINIETLKRDNDFLKEIQKFLSIMDLQVDNHKYQNIIKKISKKYGVLLQRGNPFLHLFNFKSTSFYHFTICWVHLLLEGLFKDGIANLKLLLNNNYLEILTKNINILLKFYSWINIPENPLNIKLNAMEVLDFSMILKIAIQITEYQNFITEIKKIEKNFEKKNENENKDNNKDNIYNNDNLIYKIYKSGNYHKLLNNFSTWKKYYLNKLNKKHKIKTILKWVDCFNNLISNLFLPSRNEQLDDKLKILSNKFRFIHFELNNHKNLKLSSLNVNSNINNRKKSNLYYLKRQTNIHYLRHLHVCIKKNGSMFTFYLALERFHQYFKLKSRNLKLKGQHLLFNLIEYELMRKIHEVGELDTKTHIQNRKYKIKIPHKYNEFLKKRT</sequence>
<accession>A0AAV7YPJ8</accession>